<dbReference type="AlphaFoldDB" id="A0A2N9XLH8"/>
<sequence>MNKLAMRFAVVRFMPYVQTREFANVGIILICPRTGFFNYKLENKYQRLSRFFKYFDAKVYKQAIQSFSDELERIKNNLESSSDKNPEMLRALFDHLARPRDAIICTSDIGVTTGINELKELDRLFSYFAEHSFAKEQHEELLTKQIQNMIKDIQTASPFVQTKIGDAEYCANFPMVQKQEDKIIKIIKPLYLGQDNSSDIIQKSDKWISIINRLRAFSSIEQDTKIMFPFESAQDQSAAQKKALDLIINDTRNAGIELVNKDDTAEIKRFALS</sequence>
<evidence type="ECO:0000313" key="2">
    <source>
        <dbReference type="EMBL" id="PIT49183.1"/>
    </source>
</evidence>
<evidence type="ECO:0000256" key="1">
    <source>
        <dbReference type="SAM" id="Coils"/>
    </source>
</evidence>
<accession>A0A2N9XLH8</accession>
<dbReference type="Proteomes" id="UP000229970">
    <property type="component" value="Unassembled WGS sequence"/>
</dbReference>
<name>A0A2N9XLH8_9NEIS</name>
<dbReference type="EMBL" id="MEIP01000011">
    <property type="protein sequence ID" value="PIT49183.1"/>
    <property type="molecule type" value="Genomic_DNA"/>
</dbReference>
<comment type="caution">
    <text evidence="2">The sequence shown here is derived from an EMBL/GenBank/DDBJ whole genome shotgun (WGS) entry which is preliminary data.</text>
</comment>
<evidence type="ECO:0008006" key="4">
    <source>
        <dbReference type="Google" id="ProtNLM"/>
    </source>
</evidence>
<keyword evidence="1" id="KW-0175">Coiled coil</keyword>
<organism evidence="2 3">
    <name type="scientific">Snodgrassella alvi</name>
    <dbReference type="NCBI Taxonomy" id="1196083"/>
    <lineage>
        <taxon>Bacteria</taxon>
        <taxon>Pseudomonadati</taxon>
        <taxon>Pseudomonadota</taxon>
        <taxon>Betaproteobacteria</taxon>
        <taxon>Neisseriales</taxon>
        <taxon>Neisseriaceae</taxon>
        <taxon>Snodgrassella</taxon>
    </lineage>
</organism>
<dbReference type="RefSeq" id="WP_100121371.1">
    <property type="nucleotide sequence ID" value="NZ_MEIP01000011.1"/>
</dbReference>
<feature type="coiled-coil region" evidence="1">
    <location>
        <begin position="57"/>
        <end position="84"/>
    </location>
</feature>
<gene>
    <name evidence="2" type="ORF">BHC46_02620</name>
</gene>
<dbReference type="InterPro" id="IPR021398">
    <property type="entry name" value="DUF3037"/>
</dbReference>
<protein>
    <recommendedName>
        <fullName evidence="4">DUF3037 domain-containing protein</fullName>
    </recommendedName>
</protein>
<reference evidence="2 3" key="1">
    <citation type="journal article" date="2017" name="MBio">
        <title>Type VI secretion-mediated competition in the bee gut microbiome.</title>
        <authorList>
            <person name="Steele M.I."/>
            <person name="Kwong W.K."/>
            <person name="Powell J.E."/>
            <person name="Whiteley M."/>
            <person name="Moran N.A."/>
        </authorList>
    </citation>
    <scope>NUCLEOTIDE SEQUENCE [LARGE SCALE GENOMIC DNA]</scope>
    <source>
        <strain evidence="2 3">Ruf1-X</strain>
    </source>
</reference>
<evidence type="ECO:0000313" key="3">
    <source>
        <dbReference type="Proteomes" id="UP000229970"/>
    </source>
</evidence>
<proteinExistence type="predicted"/>
<dbReference type="Pfam" id="PF11236">
    <property type="entry name" value="DUF3037"/>
    <property type="match status" value="1"/>
</dbReference>